<dbReference type="EMBL" id="CP034752">
    <property type="protein sequence ID" value="QBH97047.1"/>
    <property type="molecule type" value="Genomic_DNA"/>
</dbReference>
<organism evidence="2 3">
    <name type="scientific">Limnobaculum zhutongyuii</name>
    <dbReference type="NCBI Taxonomy" id="2498113"/>
    <lineage>
        <taxon>Bacteria</taxon>
        <taxon>Pseudomonadati</taxon>
        <taxon>Pseudomonadota</taxon>
        <taxon>Gammaproteobacteria</taxon>
        <taxon>Enterobacterales</taxon>
        <taxon>Budviciaceae</taxon>
        <taxon>Limnobaculum</taxon>
    </lineage>
</organism>
<protein>
    <submittedName>
        <fullName evidence="2">Uncharacterized protein</fullName>
    </submittedName>
</protein>
<proteinExistence type="predicted"/>
<evidence type="ECO:0000256" key="1">
    <source>
        <dbReference type="SAM" id="Phobius"/>
    </source>
</evidence>
<dbReference type="AlphaFoldDB" id="A0A411WLM4"/>
<feature type="transmembrane region" description="Helical" evidence="1">
    <location>
        <begin position="20"/>
        <end position="44"/>
    </location>
</feature>
<gene>
    <name evidence="2" type="ORF">EKN56_11950</name>
</gene>
<evidence type="ECO:0000313" key="3">
    <source>
        <dbReference type="Proteomes" id="UP000293154"/>
    </source>
</evidence>
<sequence length="382" mass="43674">MMGWPISQLTEYPEPKWLVWWRWGLLLLVFIAIGFGISLCFGSWREEDERLFWLSGFLLPAFIWLIALGIRTSHYLAEAKIREAWERAERENIAEWQIWSRMQLPVLAQALLTPEEKGIELLIGDPKNIPAFPKKSRPLYISSLNSDQPAYAFLTHIHKQLEDSYPNYRRNLATIYISAHLFTDKALTEVIYHQWDLYPQPIESYADLISELFASPPDLPVMILSSQYWKNADKQPYSEMVSAQIVSSKRFIQQMNIEPVIWMGRLMPSSAATLNDDLQQLFSFNRLSAKDSSGIWLSGMDKQNSAVLATFAYQTQLSLNPEHPFHLLDLSFAEAGPEMGGLLSTVAGSAARMTGMHQLYLCQSDKSSEGLLLQLMSAEKFN</sequence>
<keyword evidence="3" id="KW-1185">Reference proteome</keyword>
<dbReference type="Proteomes" id="UP000293154">
    <property type="component" value="Chromosome"/>
</dbReference>
<dbReference type="KEGG" id="prag:EKN56_11950"/>
<dbReference type="RefSeq" id="WP_130591989.1">
    <property type="nucleotide sequence ID" value="NZ_CP034752.1"/>
</dbReference>
<feature type="transmembrane region" description="Helical" evidence="1">
    <location>
        <begin position="51"/>
        <end position="70"/>
    </location>
</feature>
<reference evidence="2 3" key="1">
    <citation type="submission" date="2019-03" db="EMBL/GenBank/DDBJ databases">
        <title>Pragia sp. nov. isolated from the gut tract of Carduelis flavirostris.</title>
        <authorList>
            <person name="Ge Y."/>
        </authorList>
    </citation>
    <scope>NUCLEOTIDE SEQUENCE [LARGE SCALE GENOMIC DNA]</scope>
    <source>
        <strain evidence="2 3">CF-458</strain>
    </source>
</reference>
<keyword evidence="1" id="KW-1133">Transmembrane helix</keyword>
<accession>A0A411WLM4</accession>
<dbReference type="OrthoDB" id="6479127at2"/>
<keyword evidence="1" id="KW-0472">Membrane</keyword>
<evidence type="ECO:0000313" key="2">
    <source>
        <dbReference type="EMBL" id="QBH97047.1"/>
    </source>
</evidence>
<name>A0A411WLM4_9GAMM</name>
<keyword evidence="1" id="KW-0812">Transmembrane</keyword>